<sequence>MNANLFSGLRDIGKIVKVVALDGRVITIEYQQAQEDYSRTKLVRKVARDVSTTMPSTVLEYRCIWDTTSMNANLFSGLRDIGKIVKVVALDGRVITIEYQQAQEDYSRTKLVRKVARDVSTTMPSTAVKALPCCRPVTPNSWEQEVDRMLFPAHDYGGSDAPCHLLPVATPTAVNGGGCDRQGAYCSCMERCGDSAVFEAEPTDGDSSYVDFDVNTVEFDVPCWEKDVNYDNIPEVELLASSRREQDDVDNEYYYDWDDPTSNVPFWWM</sequence>
<gene>
    <name evidence="1" type="ORF">NP493_443g03015</name>
</gene>
<comment type="caution">
    <text evidence="1">The sequence shown here is derived from an EMBL/GenBank/DDBJ whole genome shotgun (WGS) entry which is preliminary data.</text>
</comment>
<evidence type="ECO:0000313" key="2">
    <source>
        <dbReference type="Proteomes" id="UP001209878"/>
    </source>
</evidence>
<protein>
    <submittedName>
        <fullName evidence="1">Uncharacterized protein</fullName>
    </submittedName>
</protein>
<dbReference type="Proteomes" id="UP001209878">
    <property type="component" value="Unassembled WGS sequence"/>
</dbReference>
<name>A0AAD9NTT5_RIDPI</name>
<dbReference type="AlphaFoldDB" id="A0AAD9NTT5"/>
<keyword evidence="2" id="KW-1185">Reference proteome</keyword>
<proteinExistence type="predicted"/>
<organism evidence="1 2">
    <name type="scientific">Ridgeia piscesae</name>
    <name type="common">Tubeworm</name>
    <dbReference type="NCBI Taxonomy" id="27915"/>
    <lineage>
        <taxon>Eukaryota</taxon>
        <taxon>Metazoa</taxon>
        <taxon>Spiralia</taxon>
        <taxon>Lophotrochozoa</taxon>
        <taxon>Annelida</taxon>
        <taxon>Polychaeta</taxon>
        <taxon>Sedentaria</taxon>
        <taxon>Canalipalpata</taxon>
        <taxon>Sabellida</taxon>
        <taxon>Siboglinidae</taxon>
        <taxon>Ridgeia</taxon>
    </lineage>
</organism>
<dbReference type="EMBL" id="JAODUO010000443">
    <property type="protein sequence ID" value="KAK2180431.1"/>
    <property type="molecule type" value="Genomic_DNA"/>
</dbReference>
<evidence type="ECO:0000313" key="1">
    <source>
        <dbReference type="EMBL" id="KAK2180431.1"/>
    </source>
</evidence>
<accession>A0AAD9NTT5</accession>
<reference evidence="1" key="1">
    <citation type="journal article" date="2023" name="Mol. Biol. Evol.">
        <title>Third-Generation Sequencing Reveals the Adaptive Role of the Epigenome in Three Deep-Sea Polychaetes.</title>
        <authorList>
            <person name="Perez M."/>
            <person name="Aroh O."/>
            <person name="Sun Y."/>
            <person name="Lan Y."/>
            <person name="Juniper S.K."/>
            <person name="Young C.R."/>
            <person name="Angers B."/>
            <person name="Qian P.Y."/>
        </authorList>
    </citation>
    <scope>NUCLEOTIDE SEQUENCE</scope>
    <source>
        <strain evidence="1">R07B-5</strain>
    </source>
</reference>